<name>A0ACA9RMF0_9GLOM</name>
<protein>
    <submittedName>
        <fullName evidence="1">6521_t:CDS:1</fullName>
    </submittedName>
</protein>
<feature type="non-terminal residue" evidence="1">
    <location>
        <position position="1"/>
    </location>
</feature>
<evidence type="ECO:0000313" key="2">
    <source>
        <dbReference type="Proteomes" id="UP000789366"/>
    </source>
</evidence>
<dbReference type="Proteomes" id="UP000789366">
    <property type="component" value="Unassembled WGS sequence"/>
</dbReference>
<organism evidence="1 2">
    <name type="scientific">Cetraspora pellucida</name>
    <dbReference type="NCBI Taxonomy" id="1433469"/>
    <lineage>
        <taxon>Eukaryota</taxon>
        <taxon>Fungi</taxon>
        <taxon>Fungi incertae sedis</taxon>
        <taxon>Mucoromycota</taxon>
        <taxon>Glomeromycotina</taxon>
        <taxon>Glomeromycetes</taxon>
        <taxon>Diversisporales</taxon>
        <taxon>Gigasporaceae</taxon>
        <taxon>Cetraspora</taxon>
    </lineage>
</organism>
<keyword evidence="2" id="KW-1185">Reference proteome</keyword>
<dbReference type="EMBL" id="CAJVPW010077867">
    <property type="protein sequence ID" value="CAG8799167.1"/>
    <property type="molecule type" value="Genomic_DNA"/>
</dbReference>
<feature type="non-terminal residue" evidence="1">
    <location>
        <position position="79"/>
    </location>
</feature>
<sequence length="79" mass="8781">ATDQIHDLEVETPISTNMNNTIAVSASSSQLLLTTLQYQNRDFNNTDELSDKPKKPQNSSCMLCSHTSRYTKISSLICS</sequence>
<accession>A0ACA9RMF0</accession>
<reference evidence="1" key="1">
    <citation type="submission" date="2021-06" db="EMBL/GenBank/DDBJ databases">
        <authorList>
            <person name="Kallberg Y."/>
            <person name="Tangrot J."/>
            <person name="Rosling A."/>
        </authorList>
    </citation>
    <scope>NUCLEOTIDE SEQUENCE</scope>
    <source>
        <strain evidence="1">28 12/20/2015</strain>
    </source>
</reference>
<evidence type="ECO:0000313" key="1">
    <source>
        <dbReference type="EMBL" id="CAG8799167.1"/>
    </source>
</evidence>
<gene>
    <name evidence="1" type="ORF">SPELUC_LOCUS17905</name>
</gene>
<proteinExistence type="predicted"/>
<comment type="caution">
    <text evidence="1">The sequence shown here is derived from an EMBL/GenBank/DDBJ whole genome shotgun (WGS) entry which is preliminary data.</text>
</comment>